<evidence type="ECO:0000256" key="1">
    <source>
        <dbReference type="SAM" id="SignalP"/>
    </source>
</evidence>
<dbReference type="Gene3D" id="2.60.40.4070">
    <property type="match status" value="1"/>
</dbReference>
<dbReference type="AlphaFoldDB" id="A0A1F8DTA7"/>
<gene>
    <name evidence="3" type="ORF">A2755_00690</name>
</gene>
<dbReference type="NCBIfam" id="TIGR04183">
    <property type="entry name" value="Por_Secre_tail"/>
    <property type="match status" value="1"/>
</dbReference>
<protein>
    <recommendedName>
        <fullName evidence="2">Secretion system C-terminal sorting domain-containing protein</fullName>
    </recommendedName>
</protein>
<reference evidence="3 4" key="1">
    <citation type="journal article" date="2016" name="Nat. Commun.">
        <title>Thousands of microbial genomes shed light on interconnected biogeochemical processes in an aquifer system.</title>
        <authorList>
            <person name="Anantharaman K."/>
            <person name="Brown C.T."/>
            <person name="Hug L.A."/>
            <person name="Sharon I."/>
            <person name="Castelle C.J."/>
            <person name="Probst A.J."/>
            <person name="Thomas B.C."/>
            <person name="Singh A."/>
            <person name="Wilkins M.J."/>
            <person name="Karaoz U."/>
            <person name="Brodie E.L."/>
            <person name="Williams K.H."/>
            <person name="Hubbard S.S."/>
            <person name="Banfield J.F."/>
        </authorList>
    </citation>
    <scope>NUCLEOTIDE SEQUENCE [LARGE SCALE GENOMIC DNA]</scope>
</reference>
<sequence>MKLLSFLFVFLIPVQVFGQWNSQPGQYGTNVSVNHSITSDYATHGSSAGLFSLSGSSEWNGLANYFTGGKYWRGSSHSTPMAVLLDGRLTSLTGADSLSISVGIIIQTSLGKLAKIAFDEIRIFASEKRLAGERNFVLKIGDLVYVSVTRRAINEWETIVIDIPEEHQKGTIANIDVDVLAISSTQAVATSSFILDNIRYQYDYNGTITIVDSFGDSITGVDDPTATPEKFALHQNYPNPFNPNTYIVYRIPYTGRIKITVYNVLGNEIVTLVNEEKPAGEYDIQFDASSLSSGTYFYTLETNEGKITKKMVLLK</sequence>
<accession>A0A1F8DTA7</accession>
<feature type="domain" description="Secretion system C-terminal sorting" evidence="2">
    <location>
        <begin position="237"/>
        <end position="312"/>
    </location>
</feature>
<feature type="chain" id="PRO_5009535232" description="Secretion system C-terminal sorting domain-containing protein" evidence="1">
    <location>
        <begin position="19"/>
        <end position="315"/>
    </location>
</feature>
<feature type="signal peptide" evidence="1">
    <location>
        <begin position="1"/>
        <end position="18"/>
    </location>
</feature>
<proteinExistence type="predicted"/>
<evidence type="ECO:0000313" key="3">
    <source>
        <dbReference type="EMBL" id="OGM91867.1"/>
    </source>
</evidence>
<name>A0A1F8DTA7_9BACT</name>
<dbReference type="STRING" id="1802555.A2755_00690"/>
<comment type="caution">
    <text evidence="3">The sequence shown here is derived from an EMBL/GenBank/DDBJ whole genome shotgun (WGS) entry which is preliminary data.</text>
</comment>
<dbReference type="InterPro" id="IPR026444">
    <property type="entry name" value="Secre_tail"/>
</dbReference>
<keyword evidence="1" id="KW-0732">Signal</keyword>
<evidence type="ECO:0000259" key="2">
    <source>
        <dbReference type="Pfam" id="PF18962"/>
    </source>
</evidence>
<evidence type="ECO:0000313" key="4">
    <source>
        <dbReference type="Proteomes" id="UP000177029"/>
    </source>
</evidence>
<organism evidence="3 4">
    <name type="scientific">Candidatus Wolfebacteria bacterium RIFCSPHIGHO2_01_FULL_48_22</name>
    <dbReference type="NCBI Taxonomy" id="1802555"/>
    <lineage>
        <taxon>Bacteria</taxon>
        <taxon>Candidatus Wolfeibacteriota</taxon>
    </lineage>
</organism>
<dbReference type="EMBL" id="MGIP01000005">
    <property type="protein sequence ID" value="OGM91867.1"/>
    <property type="molecule type" value="Genomic_DNA"/>
</dbReference>
<dbReference type="Proteomes" id="UP000177029">
    <property type="component" value="Unassembled WGS sequence"/>
</dbReference>
<dbReference type="Pfam" id="PF18962">
    <property type="entry name" value="Por_Secre_tail"/>
    <property type="match status" value="1"/>
</dbReference>